<dbReference type="GO" id="GO:0005886">
    <property type="term" value="C:plasma membrane"/>
    <property type="evidence" value="ECO:0007669"/>
    <property type="project" value="UniProtKB-SubCell"/>
</dbReference>
<dbReference type="Proteomes" id="UP000249610">
    <property type="component" value="Unassembled WGS sequence"/>
</dbReference>
<sequence length="109" mass="11695">MIHLFNAGGPIYMSILTILLLTVILSIFKFPKWTKEIGLLALAVGILGQVVGLYGIFEGIESMGGNVGQAMIVGGLKISMITMIYGVIIFIVSLLGRLINKKVIFNIAA</sequence>
<keyword evidence="6" id="KW-0653">Protein transport</keyword>
<evidence type="ECO:0000256" key="5">
    <source>
        <dbReference type="ARBA" id="ARBA00023136"/>
    </source>
</evidence>
<reference evidence="9 10" key="1">
    <citation type="submission" date="2018-06" db="EMBL/GenBank/DDBJ databases">
        <title>Genomic Encyclopedia of Archaeal and Bacterial Type Strains, Phase II (KMG-II): from individual species to whole genera.</title>
        <authorList>
            <person name="Goeker M."/>
        </authorList>
    </citation>
    <scope>NUCLEOTIDE SEQUENCE [LARGE SCALE GENOMIC DNA]</scope>
    <source>
        <strain evidence="9 10">DSM 23446</strain>
    </source>
</reference>
<proteinExistence type="inferred from homology"/>
<gene>
    <name evidence="9" type="ORF">LV83_03992</name>
</gene>
<evidence type="ECO:0000256" key="7">
    <source>
        <dbReference type="SAM" id="Phobius"/>
    </source>
</evidence>
<feature type="domain" description="MotA/TolQ/ExbB proton channel" evidence="8">
    <location>
        <begin position="32"/>
        <end position="95"/>
    </location>
</feature>
<keyword evidence="6" id="KW-0813">Transport</keyword>
<evidence type="ECO:0000313" key="9">
    <source>
        <dbReference type="EMBL" id="RAI84369.1"/>
    </source>
</evidence>
<dbReference type="Pfam" id="PF01618">
    <property type="entry name" value="MotA_ExbB"/>
    <property type="match status" value="1"/>
</dbReference>
<comment type="subcellular location">
    <subcellularLocation>
        <location evidence="1">Cell membrane</location>
        <topology evidence="1">Multi-pass membrane protein</topology>
    </subcellularLocation>
    <subcellularLocation>
        <location evidence="6">Membrane</location>
        <topology evidence="6">Multi-pass membrane protein</topology>
    </subcellularLocation>
</comment>
<dbReference type="EMBL" id="QLLK01000017">
    <property type="protein sequence ID" value="RAI84369.1"/>
    <property type="molecule type" value="Genomic_DNA"/>
</dbReference>
<keyword evidence="2" id="KW-1003">Cell membrane</keyword>
<feature type="transmembrane region" description="Helical" evidence="7">
    <location>
        <begin position="69"/>
        <end position="95"/>
    </location>
</feature>
<keyword evidence="5 7" id="KW-0472">Membrane</keyword>
<comment type="caution">
    <text evidence="9">The sequence shown here is derived from an EMBL/GenBank/DDBJ whole genome shotgun (WGS) entry which is preliminary data.</text>
</comment>
<evidence type="ECO:0000313" key="10">
    <source>
        <dbReference type="Proteomes" id="UP000249610"/>
    </source>
</evidence>
<keyword evidence="10" id="KW-1185">Reference proteome</keyword>
<feature type="transmembrane region" description="Helical" evidence="7">
    <location>
        <begin position="12"/>
        <end position="30"/>
    </location>
</feature>
<dbReference type="AlphaFoldDB" id="A0A327NWF5"/>
<dbReference type="RefSeq" id="WP_111613298.1">
    <property type="nucleotide sequence ID" value="NZ_QLLK01000017.1"/>
</dbReference>
<comment type="similarity">
    <text evidence="6">Belongs to the exbB/tolQ family.</text>
</comment>
<evidence type="ECO:0000256" key="4">
    <source>
        <dbReference type="ARBA" id="ARBA00022989"/>
    </source>
</evidence>
<keyword evidence="4 7" id="KW-1133">Transmembrane helix</keyword>
<evidence type="ECO:0000259" key="8">
    <source>
        <dbReference type="Pfam" id="PF01618"/>
    </source>
</evidence>
<dbReference type="OrthoDB" id="1001678at2"/>
<name>A0A327NWF5_9BACT</name>
<evidence type="ECO:0000256" key="2">
    <source>
        <dbReference type="ARBA" id="ARBA00022475"/>
    </source>
</evidence>
<evidence type="ECO:0000256" key="1">
    <source>
        <dbReference type="ARBA" id="ARBA00004651"/>
    </source>
</evidence>
<feature type="transmembrane region" description="Helical" evidence="7">
    <location>
        <begin position="37"/>
        <end position="57"/>
    </location>
</feature>
<accession>A0A327NWF5</accession>
<protein>
    <submittedName>
        <fullName evidence="9">MotA/TolQ/ExbB proton channel family protein</fullName>
    </submittedName>
</protein>
<keyword evidence="3 7" id="KW-0812">Transmembrane</keyword>
<dbReference type="GO" id="GO:0015031">
    <property type="term" value="P:protein transport"/>
    <property type="evidence" value="ECO:0007669"/>
    <property type="project" value="UniProtKB-KW"/>
</dbReference>
<evidence type="ECO:0000256" key="3">
    <source>
        <dbReference type="ARBA" id="ARBA00022692"/>
    </source>
</evidence>
<organism evidence="9 10">
    <name type="scientific">Algoriphagus yeomjeoni</name>
    <dbReference type="NCBI Taxonomy" id="291403"/>
    <lineage>
        <taxon>Bacteria</taxon>
        <taxon>Pseudomonadati</taxon>
        <taxon>Bacteroidota</taxon>
        <taxon>Cytophagia</taxon>
        <taxon>Cytophagales</taxon>
        <taxon>Cyclobacteriaceae</taxon>
        <taxon>Algoriphagus</taxon>
    </lineage>
</organism>
<dbReference type="InterPro" id="IPR002898">
    <property type="entry name" value="MotA_ExbB_proton_chnl"/>
</dbReference>
<evidence type="ECO:0000256" key="6">
    <source>
        <dbReference type="RuleBase" id="RU004057"/>
    </source>
</evidence>